<sequence>MGLIAALLSTTGADVSAQINRMLRAASPTPGDGYGLATPDGVMLLPSPPGSSALRSGVALGHKLVKAMPGDPPQPISQHGYAMIFEGRLWGSSGPSDLSMAADLMGEDPARGIRRLIAEEDGSYAVAVAERGRVLCGRDPIGVVPLYFGVSGNILGAASNRKMLWSAGIEAEPLPPGCVAEMTLGGTRLHRIRSLIQPPVRAVSMEEAAVSLDALLSEAVEARTRGVVRASLGFSGGIDSSLLAHCLDRCGVDLDLVCVGVEGSEFEAAEEAAEGLGLPIRLESFAASEVEEDLDEVLRGVEEANPMKVAVALPLRWAARSAAGHGSRVFYSGNGSDELFGGYLRYVREHADAGDAVRDTMFRDVAEAHTVNYGRDYKVCADAGVELRIPFADAKLIEFGLSLPLSL</sequence>
<name>A0A0M0BPP2_9ARCH</name>
<dbReference type="PROSITE" id="PS51278">
    <property type="entry name" value="GATASE_TYPE_2"/>
    <property type="match status" value="1"/>
</dbReference>
<dbReference type="Proteomes" id="UP000037210">
    <property type="component" value="Unassembled WGS sequence"/>
</dbReference>
<evidence type="ECO:0000256" key="1">
    <source>
        <dbReference type="ARBA" id="ARBA00022598"/>
    </source>
</evidence>
<dbReference type="CDD" id="cd01991">
    <property type="entry name" value="Asn_synthase_B_C"/>
    <property type="match status" value="1"/>
</dbReference>
<evidence type="ECO:0000313" key="6">
    <source>
        <dbReference type="Proteomes" id="UP000037210"/>
    </source>
</evidence>
<proteinExistence type="predicted"/>
<accession>A0A0M0BPP2</accession>
<dbReference type="SUPFAM" id="SSF52402">
    <property type="entry name" value="Adenine nucleotide alpha hydrolases-like"/>
    <property type="match status" value="1"/>
</dbReference>
<gene>
    <name evidence="5" type="ORF">AC482_03695</name>
</gene>
<dbReference type="Pfam" id="PF00733">
    <property type="entry name" value="Asn_synthase"/>
    <property type="match status" value="2"/>
</dbReference>
<dbReference type="GO" id="GO:0005524">
    <property type="term" value="F:ATP binding"/>
    <property type="evidence" value="ECO:0007669"/>
    <property type="project" value="UniProtKB-KW"/>
</dbReference>
<dbReference type="GO" id="GO:0004066">
    <property type="term" value="F:asparagine synthase (glutamine-hydrolyzing) activity"/>
    <property type="evidence" value="ECO:0007669"/>
    <property type="project" value="InterPro"/>
</dbReference>
<dbReference type="AlphaFoldDB" id="A0A0M0BPP2"/>
<dbReference type="InterPro" id="IPR014729">
    <property type="entry name" value="Rossmann-like_a/b/a_fold"/>
</dbReference>
<feature type="non-terminal residue" evidence="5">
    <location>
        <position position="407"/>
    </location>
</feature>
<evidence type="ECO:0000256" key="3">
    <source>
        <dbReference type="ARBA" id="ARBA00022840"/>
    </source>
</evidence>
<dbReference type="Gene3D" id="3.40.50.620">
    <property type="entry name" value="HUPs"/>
    <property type="match status" value="1"/>
</dbReference>
<feature type="domain" description="Glutamine amidotransferase type-2" evidence="4">
    <location>
        <begin position="1"/>
        <end position="185"/>
    </location>
</feature>
<evidence type="ECO:0000256" key="2">
    <source>
        <dbReference type="ARBA" id="ARBA00022741"/>
    </source>
</evidence>
<keyword evidence="2" id="KW-0547">Nucleotide-binding</keyword>
<evidence type="ECO:0000313" key="5">
    <source>
        <dbReference type="EMBL" id="KON30522.1"/>
    </source>
</evidence>
<dbReference type="GO" id="GO:0005829">
    <property type="term" value="C:cytosol"/>
    <property type="evidence" value="ECO:0007669"/>
    <property type="project" value="TreeGrafter"/>
</dbReference>
<keyword evidence="3" id="KW-0067">ATP-binding</keyword>
<keyword evidence="1" id="KW-0436">Ligase</keyword>
<reference evidence="5 6" key="1">
    <citation type="submission" date="2015-06" db="EMBL/GenBank/DDBJ databases">
        <title>New insights into the roles of widespread benthic archaea in carbon and nitrogen cycling.</title>
        <authorList>
            <person name="Lazar C.S."/>
            <person name="Baker B.J."/>
            <person name="Seitz K.W."/>
            <person name="Hyde A.S."/>
            <person name="Dick G.J."/>
            <person name="Hinrichs K.-U."/>
            <person name="Teske A.P."/>
        </authorList>
    </citation>
    <scope>NUCLEOTIDE SEQUENCE [LARGE SCALE GENOMIC DNA]</scope>
    <source>
        <strain evidence="5">DG-45</strain>
    </source>
</reference>
<dbReference type="PANTHER" id="PTHR11772">
    <property type="entry name" value="ASPARAGINE SYNTHETASE"/>
    <property type="match status" value="1"/>
</dbReference>
<dbReference type="SUPFAM" id="SSF56235">
    <property type="entry name" value="N-terminal nucleophile aminohydrolases (Ntn hydrolases)"/>
    <property type="match status" value="1"/>
</dbReference>
<comment type="caution">
    <text evidence="5">The sequence shown here is derived from an EMBL/GenBank/DDBJ whole genome shotgun (WGS) entry which is preliminary data.</text>
</comment>
<evidence type="ECO:0000259" key="4">
    <source>
        <dbReference type="PROSITE" id="PS51278"/>
    </source>
</evidence>
<dbReference type="Gene3D" id="3.60.20.10">
    <property type="entry name" value="Glutamine Phosphoribosylpyrophosphate, subunit 1, domain 1"/>
    <property type="match status" value="1"/>
</dbReference>
<dbReference type="InterPro" id="IPR001962">
    <property type="entry name" value="Asn_synthase"/>
</dbReference>
<dbReference type="Pfam" id="PF13537">
    <property type="entry name" value="GATase_7"/>
    <property type="match status" value="1"/>
</dbReference>
<dbReference type="EMBL" id="LFWZ01000029">
    <property type="protein sequence ID" value="KON30522.1"/>
    <property type="molecule type" value="Genomic_DNA"/>
</dbReference>
<protein>
    <recommendedName>
        <fullName evidence="4">Glutamine amidotransferase type-2 domain-containing protein</fullName>
    </recommendedName>
</protein>
<dbReference type="InterPro" id="IPR050795">
    <property type="entry name" value="Asn_Synthetase"/>
</dbReference>
<organism evidence="5 6">
    <name type="scientific">miscellaneous Crenarchaeota group-15 archaeon DG-45</name>
    <dbReference type="NCBI Taxonomy" id="1685127"/>
    <lineage>
        <taxon>Archaea</taxon>
        <taxon>Candidatus Bathyarchaeota</taxon>
        <taxon>MCG-15</taxon>
    </lineage>
</organism>
<dbReference type="GO" id="GO:0006529">
    <property type="term" value="P:asparagine biosynthetic process"/>
    <property type="evidence" value="ECO:0007669"/>
    <property type="project" value="InterPro"/>
</dbReference>
<dbReference type="InterPro" id="IPR017932">
    <property type="entry name" value="GATase_2_dom"/>
</dbReference>
<dbReference type="PANTHER" id="PTHR11772:SF2">
    <property type="entry name" value="ASPARAGINE SYNTHETASE [GLUTAMINE-HYDROLYZING]"/>
    <property type="match status" value="1"/>
</dbReference>
<dbReference type="InterPro" id="IPR029055">
    <property type="entry name" value="Ntn_hydrolases_N"/>
</dbReference>